<dbReference type="GO" id="GO:0008360">
    <property type="term" value="P:regulation of cell shape"/>
    <property type="evidence" value="ECO:0007669"/>
    <property type="project" value="UniProtKB-KW"/>
</dbReference>
<dbReference type="EMBL" id="PFTB01000001">
    <property type="protein sequence ID" value="PJB99763.1"/>
    <property type="molecule type" value="Genomic_DNA"/>
</dbReference>
<feature type="transmembrane region" description="Helical" evidence="8">
    <location>
        <begin position="5"/>
        <end position="22"/>
    </location>
</feature>
<evidence type="ECO:0000256" key="8">
    <source>
        <dbReference type="SAM" id="Phobius"/>
    </source>
</evidence>
<keyword evidence="6 8" id="KW-1133">Transmembrane helix</keyword>
<keyword evidence="5" id="KW-0133">Cell shape</keyword>
<evidence type="ECO:0000256" key="5">
    <source>
        <dbReference type="ARBA" id="ARBA00022960"/>
    </source>
</evidence>
<evidence type="ECO:0000256" key="1">
    <source>
        <dbReference type="ARBA" id="ARBA00004651"/>
    </source>
</evidence>
<evidence type="ECO:0000256" key="2">
    <source>
        <dbReference type="ARBA" id="ARBA00007776"/>
    </source>
</evidence>
<dbReference type="Pfam" id="PF04093">
    <property type="entry name" value="MreD"/>
    <property type="match status" value="1"/>
</dbReference>
<evidence type="ECO:0000256" key="7">
    <source>
        <dbReference type="ARBA" id="ARBA00023136"/>
    </source>
</evidence>
<dbReference type="InterPro" id="IPR007227">
    <property type="entry name" value="Cell_shape_determining_MreD"/>
</dbReference>
<protein>
    <submittedName>
        <fullName evidence="9">Rod shape-determining protein MreD</fullName>
    </submittedName>
</protein>
<keyword evidence="3" id="KW-1003">Cell membrane</keyword>
<comment type="similarity">
    <text evidence="2">Belongs to the MreD family.</text>
</comment>
<keyword evidence="4 8" id="KW-0812">Transmembrane</keyword>
<dbReference type="GO" id="GO:0005886">
    <property type="term" value="C:plasma membrane"/>
    <property type="evidence" value="ECO:0007669"/>
    <property type="project" value="UniProtKB-SubCell"/>
</dbReference>
<comment type="subcellular location">
    <subcellularLocation>
        <location evidence="1">Cell membrane</location>
        <topology evidence="1">Multi-pass membrane protein</topology>
    </subcellularLocation>
</comment>
<evidence type="ECO:0000256" key="4">
    <source>
        <dbReference type="ARBA" id="ARBA00022692"/>
    </source>
</evidence>
<evidence type="ECO:0000256" key="6">
    <source>
        <dbReference type="ARBA" id="ARBA00022989"/>
    </source>
</evidence>
<name>A0A2M8DNT3_9BACT</name>
<reference evidence="10" key="1">
    <citation type="submission" date="2017-09" db="EMBL/GenBank/DDBJ databases">
        <title>Depth-based differentiation of microbial function through sediment-hosted aquifers and enrichment of novel symbionts in the deep terrestrial subsurface.</title>
        <authorList>
            <person name="Probst A.J."/>
            <person name="Ladd B."/>
            <person name="Jarett J.K."/>
            <person name="Geller-Mcgrath D.E."/>
            <person name="Sieber C.M.K."/>
            <person name="Emerson J.B."/>
            <person name="Anantharaman K."/>
            <person name="Thomas B.C."/>
            <person name="Malmstrom R."/>
            <person name="Stieglmeier M."/>
            <person name="Klingl A."/>
            <person name="Woyke T."/>
            <person name="Ryan C.M."/>
            <person name="Banfield J.F."/>
        </authorList>
    </citation>
    <scope>NUCLEOTIDE SEQUENCE [LARGE SCALE GENOMIC DNA]</scope>
</reference>
<evidence type="ECO:0000313" key="9">
    <source>
        <dbReference type="EMBL" id="PJB99763.1"/>
    </source>
</evidence>
<comment type="caution">
    <text evidence="9">The sequence shown here is derived from an EMBL/GenBank/DDBJ whole genome shotgun (WGS) entry which is preliminary data.</text>
</comment>
<dbReference type="NCBIfam" id="TIGR03426">
    <property type="entry name" value="shape_MreD"/>
    <property type="match status" value="1"/>
</dbReference>
<evidence type="ECO:0000313" key="10">
    <source>
        <dbReference type="Proteomes" id="UP000228875"/>
    </source>
</evidence>
<accession>A0A2M8DNT3</accession>
<evidence type="ECO:0000256" key="3">
    <source>
        <dbReference type="ARBA" id="ARBA00022475"/>
    </source>
</evidence>
<feature type="transmembrane region" description="Helical" evidence="8">
    <location>
        <begin position="28"/>
        <end position="45"/>
    </location>
</feature>
<feature type="transmembrane region" description="Helical" evidence="8">
    <location>
        <begin position="74"/>
        <end position="91"/>
    </location>
</feature>
<organism evidence="9 10">
    <name type="scientific">Candidatus Nealsonbacteria bacterium CG_4_9_14_0_8_um_filter_35_12</name>
    <dbReference type="NCBI Taxonomy" id="1974692"/>
    <lineage>
        <taxon>Bacteria</taxon>
        <taxon>Candidatus Nealsoniibacteriota</taxon>
    </lineage>
</organism>
<feature type="transmembrane region" description="Helical" evidence="8">
    <location>
        <begin position="52"/>
        <end position="68"/>
    </location>
</feature>
<gene>
    <name evidence="9" type="primary">mreD</name>
    <name evidence="9" type="ORF">CO077_00030</name>
</gene>
<dbReference type="Proteomes" id="UP000228875">
    <property type="component" value="Unassembled WGS sequence"/>
</dbReference>
<sequence length="109" mass="12814">MIKKILILTLFLYFLILFQISFSAHFYILNIIPSLILIFTIFFNLFEKKENVSGIFVAIFGGFLEDIFSNSVIGFHILIFLVLSIFIKFVFKKYIQPVIRLNQHLKCTI</sequence>
<proteinExistence type="inferred from homology"/>
<keyword evidence="7 8" id="KW-0472">Membrane</keyword>
<dbReference type="AlphaFoldDB" id="A0A2M8DNT3"/>